<evidence type="ECO:0000313" key="13">
    <source>
        <dbReference type="WBParaSite" id="SSLN_0001496001-mRNA-1"/>
    </source>
</evidence>
<sequence>MTLFATWEDFASAAEKLYIDNPNKFRLLTKYQHKNQKMVVKATDNEHTLRYVTELAQDVKKYERFNTLLMRHMASKDAK</sequence>
<dbReference type="InterPro" id="IPR039432">
    <property type="entry name" value="SRP9_dom"/>
</dbReference>
<feature type="domain" description="SRP9" evidence="10">
    <location>
        <begin position="4"/>
        <end position="73"/>
    </location>
</feature>
<evidence type="ECO:0000256" key="5">
    <source>
        <dbReference type="ARBA" id="ARBA00022884"/>
    </source>
</evidence>
<comment type="subcellular location">
    <subcellularLocation>
        <location evidence="1 9">Cytoplasm</location>
    </subcellularLocation>
</comment>
<dbReference type="STRING" id="70667.A0A183TD70"/>
<dbReference type="GO" id="GO:0005786">
    <property type="term" value="C:signal recognition particle, endoplasmic reticulum targeting"/>
    <property type="evidence" value="ECO:0007669"/>
    <property type="project" value="UniProtKB-KW"/>
</dbReference>
<evidence type="ECO:0000256" key="9">
    <source>
        <dbReference type="PIRNR" id="PIRNR017029"/>
    </source>
</evidence>
<dbReference type="GO" id="GO:0045900">
    <property type="term" value="P:negative regulation of translational elongation"/>
    <property type="evidence" value="ECO:0007669"/>
    <property type="project" value="InterPro"/>
</dbReference>
<keyword evidence="12" id="KW-1185">Reference proteome</keyword>
<dbReference type="EMBL" id="UYSU01038953">
    <property type="protein sequence ID" value="VDM00804.1"/>
    <property type="molecule type" value="Genomic_DNA"/>
</dbReference>
<dbReference type="OrthoDB" id="360923at2759"/>
<evidence type="ECO:0000256" key="2">
    <source>
        <dbReference type="ARBA" id="ARBA00009193"/>
    </source>
</evidence>
<evidence type="ECO:0000313" key="12">
    <source>
        <dbReference type="Proteomes" id="UP000275846"/>
    </source>
</evidence>
<keyword evidence="7 9" id="KW-0687">Ribonucleoprotein</keyword>
<evidence type="ECO:0000256" key="7">
    <source>
        <dbReference type="ARBA" id="ARBA00023274"/>
    </source>
</evidence>
<name>A0A183TD70_SCHSO</name>
<evidence type="ECO:0000256" key="4">
    <source>
        <dbReference type="ARBA" id="ARBA00022490"/>
    </source>
</evidence>
<organism evidence="13">
    <name type="scientific">Schistocephalus solidus</name>
    <name type="common">Tapeworm</name>
    <dbReference type="NCBI Taxonomy" id="70667"/>
    <lineage>
        <taxon>Eukaryota</taxon>
        <taxon>Metazoa</taxon>
        <taxon>Spiralia</taxon>
        <taxon>Lophotrochozoa</taxon>
        <taxon>Platyhelminthes</taxon>
        <taxon>Cestoda</taxon>
        <taxon>Eucestoda</taxon>
        <taxon>Diphyllobothriidea</taxon>
        <taxon>Diphyllobothriidae</taxon>
        <taxon>Schistocephalus</taxon>
    </lineage>
</organism>
<evidence type="ECO:0000256" key="8">
    <source>
        <dbReference type="ARBA" id="ARBA00045462"/>
    </source>
</evidence>
<dbReference type="Gene3D" id="3.30.720.10">
    <property type="entry name" value="Signal recognition particle alu RNA binding heterodimer, srp9/1"/>
    <property type="match status" value="1"/>
</dbReference>
<evidence type="ECO:0000313" key="11">
    <source>
        <dbReference type="EMBL" id="VDM00804.1"/>
    </source>
</evidence>
<comment type="function">
    <text evidence="8 9">Component of the signal recognition particle (SRP) complex, a ribonucleoprotein complex that mediates the cotranslational targeting of secretory and membrane proteins to the endoplasmic reticulum (ER). SRP9 together with SRP14 and the Alu portion of the SRP RNA, constitutes the elongation arrest domain of SRP. The complex of SRP9 and SRP14 is required for SRP RNA binding.</text>
</comment>
<gene>
    <name evidence="11" type="ORF">SSLN_LOCUS14418</name>
</gene>
<evidence type="ECO:0000256" key="1">
    <source>
        <dbReference type="ARBA" id="ARBA00004496"/>
    </source>
</evidence>
<proteinExistence type="inferred from homology"/>
<dbReference type="InterPro" id="IPR009018">
    <property type="entry name" value="Signal_recog_particle_SRP9/14"/>
</dbReference>
<dbReference type="PANTHER" id="PTHR12834">
    <property type="entry name" value="SIGNAL RECOGNITION PARTICLE 9 KDA PROTEIN"/>
    <property type="match status" value="1"/>
</dbReference>
<dbReference type="WBParaSite" id="SSLN_0001496001-mRNA-1">
    <property type="protein sequence ID" value="SSLN_0001496001-mRNA-1"/>
    <property type="gene ID" value="SSLN_0001496001"/>
</dbReference>
<reference evidence="11 12" key="2">
    <citation type="submission" date="2018-11" db="EMBL/GenBank/DDBJ databases">
        <authorList>
            <consortium name="Pathogen Informatics"/>
        </authorList>
    </citation>
    <scope>NUCLEOTIDE SEQUENCE [LARGE SCALE GENOMIC DNA]</scope>
    <source>
        <strain evidence="11 12">NST_G2</strain>
    </source>
</reference>
<reference evidence="13" key="1">
    <citation type="submission" date="2016-06" db="UniProtKB">
        <authorList>
            <consortium name="WormBaseParasite"/>
        </authorList>
    </citation>
    <scope>IDENTIFICATION</scope>
</reference>
<dbReference type="Proteomes" id="UP000275846">
    <property type="component" value="Unassembled WGS sequence"/>
</dbReference>
<dbReference type="SUPFAM" id="SSF54762">
    <property type="entry name" value="Signal recognition particle alu RNA binding heterodimer, SRP9/14"/>
    <property type="match status" value="1"/>
</dbReference>
<protein>
    <recommendedName>
        <fullName evidence="3 9">Signal recognition particle 9 kDa protein</fullName>
        <shortName evidence="9">SRP9</shortName>
    </recommendedName>
</protein>
<dbReference type="Pfam" id="PF05486">
    <property type="entry name" value="SRP9-21"/>
    <property type="match status" value="1"/>
</dbReference>
<keyword evidence="6 9" id="KW-0733">Signal recognition particle</keyword>
<comment type="similarity">
    <text evidence="2 9">Belongs to the SRP9 family.</text>
</comment>
<accession>A0A183TD70</accession>
<dbReference type="PANTHER" id="PTHR12834:SF12">
    <property type="entry name" value="SIGNAL RECOGNITION PARTICLE 9 KDA PROTEIN"/>
    <property type="match status" value="1"/>
</dbReference>
<keyword evidence="4 9" id="KW-0963">Cytoplasm</keyword>
<dbReference type="GO" id="GO:0006614">
    <property type="term" value="P:SRP-dependent cotranslational protein targeting to membrane"/>
    <property type="evidence" value="ECO:0007669"/>
    <property type="project" value="InterPro"/>
</dbReference>
<dbReference type="PIRSF" id="PIRSF017029">
    <property type="entry name" value="Signal_recog_particle_SRP9"/>
    <property type="match status" value="1"/>
</dbReference>
<evidence type="ECO:0000259" key="10">
    <source>
        <dbReference type="Pfam" id="PF05486"/>
    </source>
</evidence>
<dbReference type="InterPro" id="IPR008832">
    <property type="entry name" value="SRP9"/>
</dbReference>
<dbReference type="GO" id="GO:0008312">
    <property type="term" value="F:7S RNA binding"/>
    <property type="evidence" value="ECO:0007669"/>
    <property type="project" value="InterPro"/>
</dbReference>
<evidence type="ECO:0000256" key="3">
    <source>
        <dbReference type="ARBA" id="ARBA00020414"/>
    </source>
</evidence>
<dbReference type="AlphaFoldDB" id="A0A183TD70"/>
<keyword evidence="5 9" id="KW-0694">RNA-binding</keyword>
<dbReference type="InterPro" id="IPR039914">
    <property type="entry name" value="SRP9-like"/>
</dbReference>
<evidence type="ECO:0000256" key="6">
    <source>
        <dbReference type="ARBA" id="ARBA00023135"/>
    </source>
</evidence>